<protein>
    <submittedName>
        <fullName evidence="2">MFS transporter</fullName>
    </submittedName>
</protein>
<dbReference type="AlphaFoldDB" id="A0A6M0CXZ6"/>
<accession>A0A6M0CXZ6</accession>
<reference evidence="2 3" key="1">
    <citation type="submission" date="2020-02" db="EMBL/GenBank/DDBJ databases">
        <title>Broccoli isolated Pseudomonas sp.</title>
        <authorList>
            <person name="Fujikawa T."/>
            <person name="Sawada H."/>
        </authorList>
    </citation>
    <scope>NUCLEOTIDE SEQUENCE [LARGE SCALE GENOMIC DNA]</scope>
    <source>
        <strain evidence="2 3">MAFF212428</strain>
    </source>
</reference>
<gene>
    <name evidence="2" type="ORF">G3435_26375</name>
</gene>
<keyword evidence="1" id="KW-0812">Transmembrane</keyword>
<feature type="transmembrane region" description="Helical" evidence="1">
    <location>
        <begin position="23"/>
        <end position="45"/>
    </location>
</feature>
<name>A0A6M0CXZ6_9PSED</name>
<keyword evidence="1" id="KW-0472">Membrane</keyword>
<comment type="caution">
    <text evidence="2">The sequence shown here is derived from an EMBL/GenBank/DDBJ whole genome shotgun (WGS) entry which is preliminary data.</text>
</comment>
<sequence length="72" mass="7498">MNTAQEPPLITSAAVTPFDLRPLLVANMACTMAMMAFVSLIGPIARVLGLAAWQAGTAVTVAGVIWMLLARA</sequence>
<keyword evidence="1" id="KW-1133">Transmembrane helix</keyword>
<proteinExistence type="predicted"/>
<dbReference type="EMBL" id="JAAHBV010000873">
    <property type="protein sequence ID" value="NER62508.1"/>
    <property type="molecule type" value="Genomic_DNA"/>
</dbReference>
<evidence type="ECO:0000313" key="2">
    <source>
        <dbReference type="EMBL" id="NER62508.1"/>
    </source>
</evidence>
<feature type="non-terminal residue" evidence="2">
    <location>
        <position position="72"/>
    </location>
</feature>
<feature type="transmembrane region" description="Helical" evidence="1">
    <location>
        <begin position="51"/>
        <end position="69"/>
    </location>
</feature>
<evidence type="ECO:0000313" key="3">
    <source>
        <dbReference type="Proteomes" id="UP000480410"/>
    </source>
</evidence>
<evidence type="ECO:0000256" key="1">
    <source>
        <dbReference type="SAM" id="Phobius"/>
    </source>
</evidence>
<organism evidence="2 3">
    <name type="scientific">Pseudomonas brassicae</name>
    <dbReference type="NCBI Taxonomy" id="2708063"/>
    <lineage>
        <taxon>Bacteria</taxon>
        <taxon>Pseudomonadati</taxon>
        <taxon>Pseudomonadota</taxon>
        <taxon>Gammaproteobacteria</taxon>
        <taxon>Pseudomonadales</taxon>
        <taxon>Pseudomonadaceae</taxon>
        <taxon>Pseudomonas</taxon>
    </lineage>
</organism>
<dbReference type="Proteomes" id="UP000480410">
    <property type="component" value="Unassembled WGS sequence"/>
</dbReference>